<feature type="compositionally biased region" description="Polar residues" evidence="2">
    <location>
        <begin position="164"/>
        <end position="202"/>
    </location>
</feature>
<feature type="compositionally biased region" description="Low complexity" evidence="2">
    <location>
        <begin position="407"/>
        <end position="419"/>
    </location>
</feature>
<evidence type="ECO:0000313" key="4">
    <source>
        <dbReference type="Proteomes" id="UP000037136"/>
    </source>
</evidence>
<evidence type="ECO:0000256" key="1">
    <source>
        <dbReference type="SAM" id="Coils"/>
    </source>
</evidence>
<accession>A0A2A9P8Z8</accession>
<dbReference type="GO" id="GO:0051301">
    <property type="term" value="P:cell division"/>
    <property type="evidence" value="ECO:0007669"/>
    <property type="project" value="InterPro"/>
</dbReference>
<feature type="region of interest" description="Disordered" evidence="2">
    <location>
        <begin position="1"/>
        <end position="253"/>
    </location>
</feature>
<dbReference type="PANTHER" id="PTHR14778:SF2">
    <property type="entry name" value="KINETOCHORE-ASSOCIATED PROTEIN DSN1 HOMOLOG"/>
    <property type="match status" value="1"/>
</dbReference>
<dbReference type="InterPro" id="IPR013218">
    <property type="entry name" value="Dsn1/Mis13"/>
</dbReference>
<keyword evidence="4" id="KW-1185">Reference proteome</keyword>
<feature type="region of interest" description="Disordered" evidence="2">
    <location>
        <begin position="384"/>
        <end position="419"/>
    </location>
</feature>
<organism evidence="3 4">
    <name type="scientific">Ophiocordyceps unilateralis</name>
    <name type="common">Zombie-ant fungus</name>
    <name type="synonym">Torrubia unilateralis</name>
    <dbReference type="NCBI Taxonomy" id="268505"/>
    <lineage>
        <taxon>Eukaryota</taxon>
        <taxon>Fungi</taxon>
        <taxon>Dikarya</taxon>
        <taxon>Ascomycota</taxon>
        <taxon>Pezizomycotina</taxon>
        <taxon>Sordariomycetes</taxon>
        <taxon>Hypocreomycetidae</taxon>
        <taxon>Hypocreales</taxon>
        <taxon>Ophiocordycipitaceae</taxon>
        <taxon>Ophiocordyceps</taxon>
    </lineage>
</organism>
<gene>
    <name evidence="3" type="ORF">XA68_14576</name>
</gene>
<name>A0A2A9P8Z8_OPHUN</name>
<dbReference type="Proteomes" id="UP000037136">
    <property type="component" value="Unassembled WGS sequence"/>
</dbReference>
<reference evidence="3 4" key="2">
    <citation type="journal article" date="2017" name="Sci. Rep.">
        <title>Ant-infecting Ophiocordyceps genomes reveal a high diversity of potential behavioral manipulation genes and a possible major role for enterotoxins.</title>
        <authorList>
            <person name="de Bekker C."/>
            <person name="Ohm R.A."/>
            <person name="Evans H.C."/>
            <person name="Brachmann A."/>
            <person name="Hughes D.P."/>
        </authorList>
    </citation>
    <scope>NUCLEOTIDE SEQUENCE [LARGE SCALE GENOMIC DNA]</scope>
    <source>
        <strain evidence="3 4">SC16a</strain>
    </source>
</reference>
<feature type="compositionally biased region" description="Basic residues" evidence="2">
    <location>
        <begin position="57"/>
        <end position="66"/>
    </location>
</feature>
<reference evidence="3 4" key="1">
    <citation type="journal article" date="2015" name="BMC Genomics">
        <title>Gene expression during zombie ant biting behavior reflects the complexity underlying fungal parasitic behavioral manipulation.</title>
        <authorList>
            <person name="de Bekker C."/>
            <person name="Ohm R.A."/>
            <person name="Loreto R.G."/>
            <person name="Sebastian A."/>
            <person name="Albert I."/>
            <person name="Merrow M."/>
            <person name="Brachmann A."/>
            <person name="Hughes D.P."/>
        </authorList>
    </citation>
    <scope>NUCLEOTIDE SEQUENCE [LARGE SCALE GENOMIC DNA]</scope>
    <source>
        <strain evidence="3 4">SC16a</strain>
    </source>
</reference>
<dbReference type="AlphaFoldDB" id="A0A2A9P8Z8"/>
<dbReference type="STRING" id="268505.A0A2A9P8Z8"/>
<sequence>MTTLVATETLHLSMSGQQKRRTSKRLAAAADLEEDDDFQFVRKSKRPKTEEQESSKPVKKGGRKARATRESDVASVAETPRATQAASGSRRSSRKRTSGDAEAEALPTMRRATRHSKRLSGDAAEEVKGNGAVDEMRPKSSSRSGNKDAKNRRASRSGNDETLARTTSRSNNDNNEVKTNGASRSSNKSRGTKTKAASVQSPPQQPSTTATELATTIALPMSDTPVINRNKEMRRKGSSSRRSSLGSRGRRASSLIDNGQAAIPHREVDSADFYKHITADGLPEPRRMKQLLMWCGERALSGKPPHGTPDSNAILGARAIQDQLLKDFASKSEFSDWFSRDEDEPKPHVVLKPNPRNAELDEKMAALEAKIARLQEEKQAWLAMRKPPPDLPPLFPDDDDDDDDDSAPTTTDALTLPDFDLLDSDDGAVGRFLADPEQSFSAARTRTEEQLREMQASLALQVDELADSVHKLEQRVLVAGDEAALVLRLGAVRLREREERERERAGTREMPVSKVLRSLGRMLPEGSGG</sequence>
<proteinExistence type="predicted"/>
<feature type="compositionally biased region" description="Polar residues" evidence="2">
    <location>
        <begin position="1"/>
        <end position="17"/>
    </location>
</feature>
<dbReference type="GO" id="GO:0007059">
    <property type="term" value="P:chromosome segregation"/>
    <property type="evidence" value="ECO:0007669"/>
    <property type="project" value="InterPro"/>
</dbReference>
<dbReference type="OrthoDB" id="3364649at2759"/>
<feature type="compositionally biased region" description="Basic and acidic residues" evidence="2">
    <location>
        <begin position="497"/>
        <end position="507"/>
    </location>
</feature>
<comment type="caution">
    <text evidence="3">The sequence shown here is derived from an EMBL/GenBank/DDBJ whole genome shotgun (WGS) entry which is preliminary data.</text>
</comment>
<dbReference type="EMBL" id="LAZP02000366">
    <property type="protein sequence ID" value="PFH57788.1"/>
    <property type="molecule type" value="Genomic_DNA"/>
</dbReference>
<feature type="coiled-coil region" evidence="1">
    <location>
        <begin position="357"/>
        <end position="384"/>
    </location>
</feature>
<feature type="compositionally biased region" description="Low complexity" evidence="2">
    <location>
        <begin position="81"/>
        <end position="90"/>
    </location>
</feature>
<dbReference type="Pfam" id="PF08202">
    <property type="entry name" value="MIS13"/>
    <property type="match status" value="1"/>
</dbReference>
<feature type="compositionally biased region" description="Low complexity" evidence="2">
    <location>
        <begin position="208"/>
        <end position="219"/>
    </location>
</feature>
<feature type="compositionally biased region" description="Acidic residues" evidence="2">
    <location>
        <begin position="396"/>
        <end position="406"/>
    </location>
</feature>
<protein>
    <recommendedName>
        <fullName evidence="5">Kinetochore protein mis13</fullName>
    </recommendedName>
</protein>
<evidence type="ECO:0008006" key="5">
    <source>
        <dbReference type="Google" id="ProtNLM"/>
    </source>
</evidence>
<feature type="compositionally biased region" description="Basic and acidic residues" evidence="2">
    <location>
        <begin position="47"/>
        <end position="56"/>
    </location>
</feature>
<dbReference type="PANTHER" id="PTHR14778">
    <property type="entry name" value="KINETOCHORE-ASSOCIATED PROTEIN DSN1 HOMOLOG"/>
    <property type="match status" value="1"/>
</dbReference>
<evidence type="ECO:0000313" key="3">
    <source>
        <dbReference type="EMBL" id="PFH57788.1"/>
    </source>
</evidence>
<evidence type="ECO:0000256" key="2">
    <source>
        <dbReference type="SAM" id="MobiDB-lite"/>
    </source>
</evidence>
<dbReference type="GO" id="GO:0000444">
    <property type="term" value="C:MIS12/MIND type complex"/>
    <property type="evidence" value="ECO:0007669"/>
    <property type="project" value="InterPro"/>
</dbReference>
<feature type="region of interest" description="Disordered" evidence="2">
    <location>
        <begin position="497"/>
        <end position="529"/>
    </location>
</feature>
<keyword evidence="1" id="KW-0175">Coiled coil</keyword>